<dbReference type="Proteomes" id="UP000789860">
    <property type="component" value="Unassembled WGS sequence"/>
</dbReference>
<sequence length="79" mass="8533">MPSLHSTEPHKTSTNEVNEMEYDVLVPSSPTGEVEYEVLVPPSPTGTAAQQQTADLPLLVRECPLPSPSYDSDGSNYSN</sequence>
<organism evidence="1 2">
    <name type="scientific">Scutellospora calospora</name>
    <dbReference type="NCBI Taxonomy" id="85575"/>
    <lineage>
        <taxon>Eukaryota</taxon>
        <taxon>Fungi</taxon>
        <taxon>Fungi incertae sedis</taxon>
        <taxon>Mucoromycota</taxon>
        <taxon>Glomeromycotina</taxon>
        <taxon>Glomeromycetes</taxon>
        <taxon>Diversisporales</taxon>
        <taxon>Gigasporaceae</taxon>
        <taxon>Scutellospora</taxon>
    </lineage>
</organism>
<comment type="caution">
    <text evidence="1">The sequence shown here is derived from an EMBL/GenBank/DDBJ whole genome shotgun (WGS) entry which is preliminary data.</text>
</comment>
<protein>
    <submittedName>
        <fullName evidence="1">4775_t:CDS:1</fullName>
    </submittedName>
</protein>
<keyword evidence="2" id="KW-1185">Reference proteome</keyword>
<evidence type="ECO:0000313" key="1">
    <source>
        <dbReference type="EMBL" id="CAG8455271.1"/>
    </source>
</evidence>
<name>A0ACA9K726_9GLOM</name>
<reference evidence="1" key="1">
    <citation type="submission" date="2021-06" db="EMBL/GenBank/DDBJ databases">
        <authorList>
            <person name="Kallberg Y."/>
            <person name="Tangrot J."/>
            <person name="Rosling A."/>
        </authorList>
    </citation>
    <scope>NUCLEOTIDE SEQUENCE</scope>
    <source>
        <strain evidence="1">AU212A</strain>
    </source>
</reference>
<gene>
    <name evidence="1" type="ORF">SCALOS_LOCUS1372</name>
</gene>
<dbReference type="EMBL" id="CAJVPM010000930">
    <property type="protein sequence ID" value="CAG8455271.1"/>
    <property type="molecule type" value="Genomic_DNA"/>
</dbReference>
<proteinExistence type="predicted"/>
<evidence type="ECO:0000313" key="2">
    <source>
        <dbReference type="Proteomes" id="UP000789860"/>
    </source>
</evidence>
<accession>A0ACA9K726</accession>